<keyword evidence="3" id="KW-0808">Transferase</keyword>
<gene>
    <name evidence="4" type="ORF">B0A62_09995</name>
    <name evidence="3" type="ORF">IW20_20340</name>
</gene>
<proteinExistence type="predicted"/>
<evidence type="ECO:0000313" key="4">
    <source>
        <dbReference type="EMBL" id="OXA94522.1"/>
    </source>
</evidence>
<dbReference type="Gene3D" id="3.30.2130.10">
    <property type="entry name" value="VC0802-like"/>
    <property type="match status" value="1"/>
</dbReference>
<dbReference type="GO" id="GO:0016740">
    <property type="term" value="F:transferase activity"/>
    <property type="evidence" value="ECO:0007669"/>
    <property type="project" value="UniProtKB-KW"/>
</dbReference>
<dbReference type="SUPFAM" id="SSF55021">
    <property type="entry name" value="ACT-like"/>
    <property type="match status" value="2"/>
</dbReference>
<evidence type="ECO:0000259" key="2">
    <source>
        <dbReference type="Pfam" id="PF13840"/>
    </source>
</evidence>
<accession>A0A086A2C5</accession>
<dbReference type="Pfam" id="PF10000">
    <property type="entry name" value="ACT_3"/>
    <property type="match status" value="1"/>
</dbReference>
<dbReference type="EMBL" id="JPRM01000037">
    <property type="protein sequence ID" value="KFF10839.1"/>
    <property type="molecule type" value="Genomic_DNA"/>
</dbReference>
<dbReference type="OrthoDB" id="517867at2"/>
<evidence type="ECO:0000313" key="3">
    <source>
        <dbReference type="EMBL" id="KFF10839.1"/>
    </source>
</evidence>
<reference evidence="3 5" key="1">
    <citation type="submission" date="2014-07" db="EMBL/GenBank/DDBJ databases">
        <title>Genome of Flavobacterium hydatis DSM 2063.</title>
        <authorList>
            <person name="Pipes S.E."/>
            <person name="Stropko S.J."/>
            <person name="Newman J.D."/>
        </authorList>
    </citation>
    <scope>NUCLEOTIDE SEQUENCE [LARGE SCALE GENOMIC DNA]</scope>
    <source>
        <strain evidence="3 5">DSM 2063</strain>
    </source>
</reference>
<evidence type="ECO:0000313" key="5">
    <source>
        <dbReference type="Proteomes" id="UP000028712"/>
    </source>
</evidence>
<dbReference type="Proteomes" id="UP000198424">
    <property type="component" value="Unassembled WGS sequence"/>
</dbReference>
<dbReference type="InterPro" id="IPR027795">
    <property type="entry name" value="CASTOR_ACT_dom"/>
</dbReference>
<feature type="domain" description="CASTOR ACT" evidence="2">
    <location>
        <begin position="70"/>
        <end position="126"/>
    </location>
</feature>
<dbReference type="EMBL" id="MUGY01000009">
    <property type="protein sequence ID" value="OXA94522.1"/>
    <property type="molecule type" value="Genomic_DNA"/>
</dbReference>
<feature type="domain" description="DUF2241" evidence="1">
    <location>
        <begin position="2"/>
        <end position="69"/>
    </location>
</feature>
<organism evidence="3 5">
    <name type="scientific">Flavobacterium hydatis</name>
    <name type="common">Cytophaga aquatilis</name>
    <dbReference type="NCBI Taxonomy" id="991"/>
    <lineage>
        <taxon>Bacteria</taxon>
        <taxon>Pseudomonadati</taxon>
        <taxon>Bacteroidota</taxon>
        <taxon>Flavobacteriia</taxon>
        <taxon>Flavobacteriales</taxon>
        <taxon>Flavobacteriaceae</taxon>
        <taxon>Flavobacterium</taxon>
    </lineage>
</organism>
<keyword evidence="6" id="KW-1185">Reference proteome</keyword>
<protein>
    <submittedName>
        <fullName evidence="3">Acetyltransferase</fullName>
    </submittedName>
</protein>
<dbReference type="AlphaFoldDB" id="A0A086A2C5"/>
<comment type="caution">
    <text evidence="3">The sequence shown here is derived from an EMBL/GenBank/DDBJ whole genome shotgun (WGS) entry which is preliminary data.</text>
</comment>
<reference evidence="4 6" key="2">
    <citation type="submission" date="2016-11" db="EMBL/GenBank/DDBJ databases">
        <title>Whole genomes of Flavobacteriaceae.</title>
        <authorList>
            <person name="Stine C."/>
            <person name="Li C."/>
            <person name="Tadesse D."/>
        </authorList>
    </citation>
    <scope>NUCLEOTIDE SEQUENCE [LARGE SCALE GENOMIC DNA]</scope>
    <source>
        <strain evidence="4 6">ATCC 29551</strain>
    </source>
</reference>
<name>A0A086A2C5_FLAHY</name>
<evidence type="ECO:0000259" key="1">
    <source>
        <dbReference type="Pfam" id="PF10000"/>
    </source>
</evidence>
<dbReference type="InterPro" id="IPR045865">
    <property type="entry name" value="ACT-like_dom_sf"/>
</dbReference>
<dbReference type="PANTHER" id="PTHR39199:SF1">
    <property type="entry name" value="BLR5128 PROTEIN"/>
    <property type="match status" value="1"/>
</dbReference>
<evidence type="ECO:0000313" key="6">
    <source>
        <dbReference type="Proteomes" id="UP000198424"/>
    </source>
</evidence>
<dbReference type="STRING" id="991.IW20_20340"/>
<dbReference type="eggNOG" id="COG3602">
    <property type="taxonomic scope" value="Bacteria"/>
</dbReference>
<dbReference type="Proteomes" id="UP000028712">
    <property type="component" value="Unassembled WGS sequence"/>
</dbReference>
<dbReference type="InterPro" id="IPR018717">
    <property type="entry name" value="DUF2241"/>
</dbReference>
<dbReference type="PANTHER" id="PTHR39199">
    <property type="entry name" value="BLR5128 PROTEIN"/>
    <property type="match status" value="1"/>
</dbReference>
<dbReference type="Pfam" id="PF13840">
    <property type="entry name" value="ACT_7"/>
    <property type="match status" value="1"/>
</dbReference>
<dbReference type="RefSeq" id="WP_035626505.1">
    <property type="nucleotide sequence ID" value="NZ_JBEWQG010000005.1"/>
</dbReference>
<sequence length="130" mass="14494">MSGEKDLEKLLKSMKPKHNVGDYVFCTVKSLENIAFKDIVMSFTESEGITLILKKEIADELKLSYSVVMSWITLTVHSSLEAVGLTAAFAKALSDNNISCNVVAAFYHDHIFVNKKDTDNAMLILNKFSE</sequence>